<evidence type="ECO:0000313" key="3">
    <source>
        <dbReference type="Proteomes" id="UP000821837"/>
    </source>
</evidence>
<feature type="region of interest" description="Disordered" evidence="1">
    <location>
        <begin position="154"/>
        <end position="214"/>
    </location>
</feature>
<keyword evidence="3" id="KW-1185">Reference proteome</keyword>
<reference evidence="2" key="2">
    <citation type="submission" date="2021-09" db="EMBL/GenBank/DDBJ databases">
        <authorList>
            <person name="Jia N."/>
            <person name="Wang J."/>
            <person name="Shi W."/>
            <person name="Du L."/>
            <person name="Sun Y."/>
            <person name="Zhan W."/>
            <person name="Jiang J."/>
            <person name="Wang Q."/>
            <person name="Zhang B."/>
            <person name="Ji P."/>
            <person name="Sakyi L.B."/>
            <person name="Cui X."/>
            <person name="Yuan T."/>
            <person name="Jiang B."/>
            <person name="Yang W."/>
            <person name="Lam T.T.-Y."/>
            <person name="Chang Q."/>
            <person name="Ding S."/>
            <person name="Wang X."/>
            <person name="Zhu J."/>
            <person name="Ruan X."/>
            <person name="Zhao L."/>
            <person name="Wei J."/>
            <person name="Que T."/>
            <person name="Du C."/>
            <person name="Cheng J."/>
            <person name="Dai P."/>
            <person name="Han X."/>
            <person name="Huang E."/>
            <person name="Gao Y."/>
            <person name="Liu J."/>
            <person name="Shao H."/>
            <person name="Ye R."/>
            <person name="Li L."/>
            <person name="Wei W."/>
            <person name="Wang X."/>
            <person name="Wang C."/>
            <person name="Huo Q."/>
            <person name="Li W."/>
            <person name="Guo W."/>
            <person name="Chen H."/>
            <person name="Chen S."/>
            <person name="Zhou L."/>
            <person name="Zhou L."/>
            <person name="Ni X."/>
            <person name="Tian J."/>
            <person name="Zhou Y."/>
            <person name="Sheng Y."/>
            <person name="Liu T."/>
            <person name="Pan Y."/>
            <person name="Xia L."/>
            <person name="Li J."/>
            <person name="Zhao F."/>
            <person name="Cao W."/>
        </authorList>
    </citation>
    <scope>NUCLEOTIDE SEQUENCE</scope>
    <source>
        <strain evidence="2">Rsan-2018</strain>
        <tissue evidence="2">Larvae</tissue>
    </source>
</reference>
<protein>
    <submittedName>
        <fullName evidence="2">Uncharacterized protein</fullName>
    </submittedName>
</protein>
<evidence type="ECO:0000256" key="1">
    <source>
        <dbReference type="SAM" id="MobiDB-lite"/>
    </source>
</evidence>
<feature type="compositionally biased region" description="Basic and acidic residues" evidence="1">
    <location>
        <begin position="155"/>
        <end position="171"/>
    </location>
</feature>
<name>A0A9D4PEN7_RHISA</name>
<gene>
    <name evidence="2" type="ORF">HPB52_004462</name>
</gene>
<reference evidence="2" key="1">
    <citation type="journal article" date="2020" name="Cell">
        <title>Large-Scale Comparative Analyses of Tick Genomes Elucidate Their Genetic Diversity and Vector Capacities.</title>
        <authorList>
            <consortium name="Tick Genome and Microbiome Consortium (TIGMIC)"/>
            <person name="Jia N."/>
            <person name="Wang J."/>
            <person name="Shi W."/>
            <person name="Du L."/>
            <person name="Sun Y."/>
            <person name="Zhan W."/>
            <person name="Jiang J.F."/>
            <person name="Wang Q."/>
            <person name="Zhang B."/>
            <person name="Ji P."/>
            <person name="Bell-Sakyi L."/>
            <person name="Cui X.M."/>
            <person name="Yuan T.T."/>
            <person name="Jiang B.G."/>
            <person name="Yang W.F."/>
            <person name="Lam T.T."/>
            <person name="Chang Q.C."/>
            <person name="Ding S.J."/>
            <person name="Wang X.J."/>
            <person name="Zhu J.G."/>
            <person name="Ruan X.D."/>
            <person name="Zhao L."/>
            <person name="Wei J.T."/>
            <person name="Ye R.Z."/>
            <person name="Que T.C."/>
            <person name="Du C.H."/>
            <person name="Zhou Y.H."/>
            <person name="Cheng J.X."/>
            <person name="Dai P.F."/>
            <person name="Guo W.B."/>
            <person name="Han X.H."/>
            <person name="Huang E.J."/>
            <person name="Li L.F."/>
            <person name="Wei W."/>
            <person name="Gao Y.C."/>
            <person name="Liu J.Z."/>
            <person name="Shao H.Z."/>
            <person name="Wang X."/>
            <person name="Wang C.C."/>
            <person name="Yang T.C."/>
            <person name="Huo Q.B."/>
            <person name="Li W."/>
            <person name="Chen H.Y."/>
            <person name="Chen S.E."/>
            <person name="Zhou L.G."/>
            <person name="Ni X.B."/>
            <person name="Tian J.H."/>
            <person name="Sheng Y."/>
            <person name="Liu T."/>
            <person name="Pan Y.S."/>
            <person name="Xia L.Y."/>
            <person name="Li J."/>
            <person name="Zhao F."/>
            <person name="Cao W.C."/>
        </authorList>
    </citation>
    <scope>NUCLEOTIDE SEQUENCE</scope>
    <source>
        <strain evidence="2">Rsan-2018</strain>
    </source>
</reference>
<comment type="caution">
    <text evidence="2">The sequence shown here is derived from an EMBL/GenBank/DDBJ whole genome shotgun (WGS) entry which is preliminary data.</text>
</comment>
<dbReference type="EMBL" id="JABSTV010001254">
    <property type="protein sequence ID" value="KAH7939017.1"/>
    <property type="molecule type" value="Genomic_DNA"/>
</dbReference>
<evidence type="ECO:0000313" key="2">
    <source>
        <dbReference type="EMBL" id="KAH7939017.1"/>
    </source>
</evidence>
<accession>A0A9D4PEN7</accession>
<dbReference type="Proteomes" id="UP000821837">
    <property type="component" value="Chromosome 8"/>
</dbReference>
<dbReference type="AlphaFoldDB" id="A0A9D4PEN7"/>
<proteinExistence type="predicted"/>
<feature type="compositionally biased region" description="Basic and acidic residues" evidence="1">
    <location>
        <begin position="179"/>
        <end position="208"/>
    </location>
</feature>
<sequence length="214" mass="23726">MNHIWLVRLRSKADKDASLKTSRLQVKGGFCAVSNSIQQDVTLKIHWVDFAASYESIRHVLSEFGEVLRASNDNCTVAGFEHETSTTRVVRMKLKEAVVLDDLPHLFKFGAGTVLLVAPDRAPLCLRPRAAGYAEHSDMSHDCTTSYARVTKTARSTDDAKENLMEAEKSAPDSNATGRDAKVQATDEKTADVTTQDRHRTGRREQRSLPKQAA</sequence>
<dbReference type="VEuPathDB" id="VectorBase:RSAN_036528"/>
<organism evidence="2 3">
    <name type="scientific">Rhipicephalus sanguineus</name>
    <name type="common">Brown dog tick</name>
    <name type="synonym">Ixodes sanguineus</name>
    <dbReference type="NCBI Taxonomy" id="34632"/>
    <lineage>
        <taxon>Eukaryota</taxon>
        <taxon>Metazoa</taxon>
        <taxon>Ecdysozoa</taxon>
        <taxon>Arthropoda</taxon>
        <taxon>Chelicerata</taxon>
        <taxon>Arachnida</taxon>
        <taxon>Acari</taxon>
        <taxon>Parasitiformes</taxon>
        <taxon>Ixodida</taxon>
        <taxon>Ixodoidea</taxon>
        <taxon>Ixodidae</taxon>
        <taxon>Rhipicephalinae</taxon>
        <taxon>Rhipicephalus</taxon>
        <taxon>Rhipicephalus</taxon>
    </lineage>
</organism>